<sequence length="462" mass="49392">MTQKMLTRRQMLKVLLAGGGTAALAACGAAAPAAQSPTTPPAPPAEATTGAPAVVSQTGSAVNITYWGSFSGNLGEAEQSIVSRFNAAQSDVVVDYQFQGSYEETAQKFTAGLQANTIPDVILLSDVWWFSFYVAGLLSELDGLAQAEGVDFSDYEPALLNEGVRQGKHFWMPFARSTPLFYYNKEMWAEAGLPERAPETWAEFSEWAPQLVQRDGANLSRAAYAHPNGASYIAWLFQPVVWQHGGQYSLPDFTMTMTDSETLRAAQFFQDSARADGWATLVPDLNTDFIGGTTASMMASTGSLAGLTANAPFEVGVGFLPKEANFGCCTGGAGLAIPSGAPAEKQQAAMKFIAFATNVEQAGAWARNTGYMPVRISTKSTPEMVTFFNENPNFKTAVDQLPLTQAQDAARVFVRNGDQIIGKGLERIIINGEAPATVFADVDAELTRTAAPILEDLRAVEG</sequence>
<dbReference type="EMBL" id="RSAS01000577">
    <property type="protein sequence ID" value="RRR69886.1"/>
    <property type="molecule type" value="Genomic_DNA"/>
</dbReference>
<dbReference type="Proteomes" id="UP000280307">
    <property type="component" value="Unassembled WGS sequence"/>
</dbReference>
<feature type="region of interest" description="Disordered" evidence="1">
    <location>
        <begin position="32"/>
        <end position="52"/>
    </location>
</feature>
<accession>A0A426TWF6</accession>
<dbReference type="Pfam" id="PF13416">
    <property type="entry name" value="SBP_bac_8"/>
    <property type="match status" value="1"/>
</dbReference>
<evidence type="ECO:0000256" key="1">
    <source>
        <dbReference type="SAM" id="MobiDB-lite"/>
    </source>
</evidence>
<keyword evidence="2" id="KW-0732">Signal</keyword>
<dbReference type="Gene3D" id="3.40.190.10">
    <property type="entry name" value="Periplasmic binding protein-like II"/>
    <property type="match status" value="1"/>
</dbReference>
<dbReference type="InterPro" id="IPR006311">
    <property type="entry name" value="TAT_signal"/>
</dbReference>
<comment type="caution">
    <text evidence="3">The sequence shown here is derived from an EMBL/GenBank/DDBJ whole genome shotgun (WGS) entry which is preliminary data.</text>
</comment>
<dbReference type="InterPro" id="IPR006059">
    <property type="entry name" value="SBP"/>
</dbReference>
<dbReference type="SUPFAM" id="SSF53850">
    <property type="entry name" value="Periplasmic binding protein-like II"/>
    <property type="match status" value="1"/>
</dbReference>
<feature type="signal peptide" evidence="2">
    <location>
        <begin position="1"/>
        <end position="25"/>
    </location>
</feature>
<feature type="chain" id="PRO_5019246397" evidence="2">
    <location>
        <begin position="26"/>
        <end position="462"/>
    </location>
</feature>
<organism evidence="3 4">
    <name type="scientific">Candidatus Viridilinea halotolerans</name>
    <dbReference type="NCBI Taxonomy" id="2491704"/>
    <lineage>
        <taxon>Bacteria</taxon>
        <taxon>Bacillati</taxon>
        <taxon>Chloroflexota</taxon>
        <taxon>Chloroflexia</taxon>
        <taxon>Chloroflexales</taxon>
        <taxon>Chloroflexineae</taxon>
        <taxon>Oscillochloridaceae</taxon>
        <taxon>Candidatus Viridilinea</taxon>
    </lineage>
</organism>
<dbReference type="CDD" id="cd14748">
    <property type="entry name" value="PBP2_UgpB"/>
    <property type="match status" value="1"/>
</dbReference>
<protein>
    <submittedName>
        <fullName evidence="3">ABC transporter substrate-binding protein</fullName>
    </submittedName>
</protein>
<gene>
    <name evidence="3" type="ORF">EI684_14460</name>
</gene>
<evidence type="ECO:0000313" key="3">
    <source>
        <dbReference type="EMBL" id="RRR69886.1"/>
    </source>
</evidence>
<name>A0A426TWF6_9CHLR</name>
<proteinExistence type="predicted"/>
<dbReference type="PROSITE" id="PS51257">
    <property type="entry name" value="PROKAR_LIPOPROTEIN"/>
    <property type="match status" value="1"/>
</dbReference>
<evidence type="ECO:0000313" key="4">
    <source>
        <dbReference type="Proteomes" id="UP000280307"/>
    </source>
</evidence>
<dbReference type="PROSITE" id="PS51318">
    <property type="entry name" value="TAT"/>
    <property type="match status" value="1"/>
</dbReference>
<dbReference type="InterPro" id="IPR050490">
    <property type="entry name" value="Bact_solute-bd_prot1"/>
</dbReference>
<reference evidence="3 4" key="1">
    <citation type="submission" date="2018-12" db="EMBL/GenBank/DDBJ databases">
        <title>Genome Sequence of Candidatus Viridilinea halotolerans isolated from saline sulfide-rich spring.</title>
        <authorList>
            <person name="Grouzdev D.S."/>
            <person name="Burganskaya E.I."/>
            <person name="Krutkina M.S."/>
            <person name="Sukhacheva M.V."/>
            <person name="Gorlenko V.M."/>
        </authorList>
    </citation>
    <scope>NUCLEOTIDE SEQUENCE [LARGE SCALE GENOMIC DNA]</scope>
    <source>
        <strain evidence="3">Chok-6</strain>
    </source>
</reference>
<dbReference type="PANTHER" id="PTHR43649">
    <property type="entry name" value="ARABINOSE-BINDING PROTEIN-RELATED"/>
    <property type="match status" value="1"/>
</dbReference>
<evidence type="ECO:0000256" key="2">
    <source>
        <dbReference type="SAM" id="SignalP"/>
    </source>
</evidence>
<dbReference type="AlphaFoldDB" id="A0A426TWF6"/>
<dbReference type="PANTHER" id="PTHR43649:SF30">
    <property type="entry name" value="ABC TRANSPORTER SUBSTRATE-BINDING PROTEIN"/>
    <property type="match status" value="1"/>
</dbReference>